<dbReference type="EMBL" id="CM000882">
    <property type="protein sequence ID" value="PNT67119.1"/>
    <property type="molecule type" value="Genomic_DNA"/>
</dbReference>
<dbReference type="Pfam" id="PF13966">
    <property type="entry name" value="zf-RVT"/>
    <property type="match status" value="1"/>
</dbReference>
<dbReference type="ExpressionAtlas" id="A0A2K2CYL8">
    <property type="expression patterns" value="differential"/>
</dbReference>
<sequence>MKLEWGDNDLSCTLLRNKYMGENGLHAVKQWFSVGSAYNLHNGKSIQFWRDVWLGQVPLNVRFPRLFCCNEQQQALMCEVLLEDGPCLSFKRSFGEAESEEWQELLQVLSSVRLVAGRDEARWELTPKKIFSTSSMYRAMMNSGIVDLRMIDLWKSHIPLKQKIFAWMCVKGRIQVTDELLHKVAWALWLTRNDMVFNQKVCRSALQVVFKAVALLGQWKSLLPDKRKVATVAVIDKLMEEAIKEAQGVG</sequence>
<reference evidence="2" key="2">
    <citation type="submission" date="2017-06" db="EMBL/GenBank/DDBJ databases">
        <title>WGS assembly of Brachypodium distachyon.</title>
        <authorList>
            <consortium name="The International Brachypodium Initiative"/>
            <person name="Lucas S."/>
            <person name="Harmon-Smith M."/>
            <person name="Lail K."/>
            <person name="Tice H."/>
            <person name="Grimwood J."/>
            <person name="Bruce D."/>
            <person name="Barry K."/>
            <person name="Shu S."/>
            <person name="Lindquist E."/>
            <person name="Wang M."/>
            <person name="Pitluck S."/>
            <person name="Vogel J.P."/>
            <person name="Garvin D.F."/>
            <person name="Mockler T.C."/>
            <person name="Schmutz J."/>
            <person name="Rokhsar D."/>
            <person name="Bevan M.W."/>
        </authorList>
    </citation>
    <scope>NUCLEOTIDE SEQUENCE</scope>
    <source>
        <strain evidence="2">Bd21</strain>
    </source>
</reference>
<dbReference type="PANTHER" id="PTHR36617:SF5">
    <property type="entry name" value="OS05G0421675 PROTEIN"/>
    <property type="match status" value="1"/>
</dbReference>
<evidence type="ECO:0000313" key="4">
    <source>
        <dbReference type="Proteomes" id="UP000008810"/>
    </source>
</evidence>
<reference evidence="2 3" key="1">
    <citation type="journal article" date="2010" name="Nature">
        <title>Genome sequencing and analysis of the model grass Brachypodium distachyon.</title>
        <authorList>
            <consortium name="International Brachypodium Initiative"/>
        </authorList>
    </citation>
    <scope>NUCLEOTIDE SEQUENCE [LARGE SCALE GENOMIC DNA]</scope>
    <source>
        <strain evidence="2 3">Bd21</strain>
    </source>
</reference>
<dbReference type="InterPro" id="IPR026960">
    <property type="entry name" value="RVT-Znf"/>
</dbReference>
<dbReference type="AlphaFoldDB" id="A0A2K2CYL8"/>
<protein>
    <recommendedName>
        <fullName evidence="1">Reverse transcriptase zinc-binding domain-containing protein</fullName>
    </recommendedName>
</protein>
<dbReference type="Gramene" id="PNT67119">
    <property type="protein sequence ID" value="PNT67119"/>
    <property type="gene ID" value="BRADI_3g21272v3"/>
</dbReference>
<evidence type="ECO:0000259" key="1">
    <source>
        <dbReference type="Pfam" id="PF13966"/>
    </source>
</evidence>
<evidence type="ECO:0000313" key="2">
    <source>
        <dbReference type="EMBL" id="PNT67119.1"/>
    </source>
</evidence>
<dbReference type="EnsemblPlants" id="PNT67119">
    <property type="protein sequence ID" value="PNT67119"/>
    <property type="gene ID" value="BRADI_3g21272v3"/>
</dbReference>
<feature type="domain" description="Reverse transcriptase zinc-binding" evidence="1">
    <location>
        <begin position="131"/>
        <end position="181"/>
    </location>
</feature>
<evidence type="ECO:0000313" key="3">
    <source>
        <dbReference type="EnsemblPlants" id="PNT67119"/>
    </source>
</evidence>
<keyword evidence="4" id="KW-1185">Reference proteome</keyword>
<name>A0A2K2CYL8_BRADI</name>
<gene>
    <name evidence="2" type="ORF">BRADI_3g21272v3</name>
</gene>
<dbReference type="PANTHER" id="PTHR36617">
    <property type="entry name" value="PROTEIN, PUTATIVE-RELATED"/>
    <property type="match status" value="1"/>
</dbReference>
<organism evidence="2">
    <name type="scientific">Brachypodium distachyon</name>
    <name type="common">Purple false brome</name>
    <name type="synonym">Trachynia distachya</name>
    <dbReference type="NCBI Taxonomy" id="15368"/>
    <lineage>
        <taxon>Eukaryota</taxon>
        <taxon>Viridiplantae</taxon>
        <taxon>Streptophyta</taxon>
        <taxon>Embryophyta</taxon>
        <taxon>Tracheophyta</taxon>
        <taxon>Spermatophyta</taxon>
        <taxon>Magnoliopsida</taxon>
        <taxon>Liliopsida</taxon>
        <taxon>Poales</taxon>
        <taxon>Poaceae</taxon>
        <taxon>BOP clade</taxon>
        <taxon>Pooideae</taxon>
        <taxon>Stipodae</taxon>
        <taxon>Brachypodieae</taxon>
        <taxon>Brachypodium</taxon>
    </lineage>
</organism>
<proteinExistence type="predicted"/>
<dbReference type="InParanoid" id="A0A2K2CYL8"/>
<accession>A0A2K2CYL8</accession>
<reference evidence="3" key="3">
    <citation type="submission" date="2018-08" db="UniProtKB">
        <authorList>
            <consortium name="EnsemblPlants"/>
        </authorList>
    </citation>
    <scope>IDENTIFICATION</scope>
    <source>
        <strain evidence="3">cv. Bd21</strain>
    </source>
</reference>
<dbReference type="Proteomes" id="UP000008810">
    <property type="component" value="Chromosome 3"/>
</dbReference>
<dbReference type="OrthoDB" id="689430at2759"/>